<reference evidence="1 2" key="1">
    <citation type="submission" date="2021-05" db="EMBL/GenBank/DDBJ databases">
        <title>Genetic and Functional Diversity in Clade A Lucinid endosymbionts from the Bahamas.</title>
        <authorList>
            <person name="Giani N.M."/>
            <person name="Engel A.S."/>
            <person name="Campbell B.J."/>
        </authorList>
    </citation>
    <scope>NUCLEOTIDE SEQUENCE [LARGE SCALE GENOMIC DNA]</scope>
    <source>
        <strain evidence="1">LUC16012Gg_MoonRockCtena</strain>
    </source>
</reference>
<accession>A0A944MCZ5</accession>
<gene>
    <name evidence="1" type="ORF">KME65_15695</name>
</gene>
<comment type="caution">
    <text evidence="1">The sequence shown here is derived from an EMBL/GenBank/DDBJ whole genome shotgun (WGS) entry which is preliminary data.</text>
</comment>
<dbReference type="AlphaFoldDB" id="A0A944MCZ5"/>
<proteinExistence type="predicted"/>
<sequence length="72" mass="8592">MDYEDYEPQFQLAPVISDHGSNPARRWFTQIVMHGCRPMQQGKPDWVQLPDRVWHRNSALLMSLRQRKRIDG</sequence>
<evidence type="ECO:0000313" key="2">
    <source>
        <dbReference type="Proteomes" id="UP000770889"/>
    </source>
</evidence>
<dbReference type="EMBL" id="JAHHGM010000016">
    <property type="protein sequence ID" value="MBT2990399.1"/>
    <property type="molecule type" value="Genomic_DNA"/>
</dbReference>
<organism evidence="1 2">
    <name type="scientific">Candidatus Thiodiazotropha taylori</name>
    <dbReference type="NCBI Taxonomy" id="2792791"/>
    <lineage>
        <taxon>Bacteria</taxon>
        <taxon>Pseudomonadati</taxon>
        <taxon>Pseudomonadota</taxon>
        <taxon>Gammaproteobacteria</taxon>
        <taxon>Chromatiales</taxon>
        <taxon>Sedimenticolaceae</taxon>
        <taxon>Candidatus Thiodiazotropha</taxon>
    </lineage>
</organism>
<protein>
    <submittedName>
        <fullName evidence="1">Uncharacterized protein</fullName>
    </submittedName>
</protein>
<evidence type="ECO:0000313" key="1">
    <source>
        <dbReference type="EMBL" id="MBT2990399.1"/>
    </source>
</evidence>
<dbReference type="Proteomes" id="UP000770889">
    <property type="component" value="Unassembled WGS sequence"/>
</dbReference>
<name>A0A944MCZ5_9GAMM</name>